<gene>
    <name evidence="1" type="ORF">NCTC12376_02022</name>
</gene>
<dbReference type="AlphaFoldDB" id="A0A378KUE0"/>
<evidence type="ECO:0000313" key="2">
    <source>
        <dbReference type="Proteomes" id="UP000254230"/>
    </source>
</evidence>
<dbReference type="EMBL" id="UGOW01000001">
    <property type="protein sequence ID" value="STY18205.1"/>
    <property type="molecule type" value="Genomic_DNA"/>
</dbReference>
<sequence length="172" mass="19520">MKSCNVYRIGIDQFIPDKQYTWWCSLLHHEGTTSSLSEPILHHPPFPIPPPSAAHFRHPPHPILHHPPHPILHHPPHPILRHPPHPIFVTLRTPFSSPSAPHFRHPPHPIFVTLRSPFPVTLRSPFPVTLRSPFPATLLIPFPVTLREGGGSMKSKSNSKNHKQIVISLDCF</sequence>
<reference evidence="1 2" key="1">
    <citation type="submission" date="2018-06" db="EMBL/GenBank/DDBJ databases">
        <authorList>
            <consortium name="Pathogen Informatics"/>
            <person name="Doyle S."/>
        </authorList>
    </citation>
    <scope>NUCLEOTIDE SEQUENCE [LARGE SCALE GENOMIC DNA]</scope>
    <source>
        <strain evidence="1 2">NCTC12376</strain>
    </source>
</reference>
<name>A0A378KUE0_9GAMM</name>
<evidence type="ECO:0000313" key="1">
    <source>
        <dbReference type="EMBL" id="STY18205.1"/>
    </source>
</evidence>
<proteinExistence type="predicted"/>
<accession>A0A378KUE0</accession>
<protein>
    <submittedName>
        <fullName evidence="1">Uncharacterized protein</fullName>
    </submittedName>
</protein>
<organism evidence="1 2">
    <name type="scientific">Legionella quateirensis</name>
    <dbReference type="NCBI Taxonomy" id="45072"/>
    <lineage>
        <taxon>Bacteria</taxon>
        <taxon>Pseudomonadati</taxon>
        <taxon>Pseudomonadota</taxon>
        <taxon>Gammaproteobacteria</taxon>
        <taxon>Legionellales</taxon>
        <taxon>Legionellaceae</taxon>
        <taxon>Legionella</taxon>
    </lineage>
</organism>
<dbReference type="Proteomes" id="UP000254230">
    <property type="component" value="Unassembled WGS sequence"/>
</dbReference>